<organism evidence="1 2">
    <name type="scientific">Nonomuraea turkmeniaca</name>
    <dbReference type="NCBI Taxonomy" id="103838"/>
    <lineage>
        <taxon>Bacteria</taxon>
        <taxon>Bacillati</taxon>
        <taxon>Actinomycetota</taxon>
        <taxon>Actinomycetes</taxon>
        <taxon>Streptosporangiales</taxon>
        <taxon>Streptosporangiaceae</taxon>
        <taxon>Nonomuraea</taxon>
    </lineage>
</organism>
<comment type="caution">
    <text evidence="1">The sequence shown here is derived from an EMBL/GenBank/DDBJ whole genome shotgun (WGS) entry which is preliminary data.</text>
</comment>
<dbReference type="SUPFAM" id="SSF56349">
    <property type="entry name" value="DNA breaking-rejoining enzymes"/>
    <property type="match status" value="1"/>
</dbReference>
<dbReference type="Proteomes" id="UP000309128">
    <property type="component" value="Unassembled WGS sequence"/>
</dbReference>
<dbReference type="InterPro" id="IPR011010">
    <property type="entry name" value="DNA_brk_join_enz"/>
</dbReference>
<proteinExistence type="predicted"/>
<protein>
    <recommendedName>
        <fullName evidence="3">Tyr recombinase domain-containing protein</fullName>
    </recommendedName>
</protein>
<gene>
    <name evidence="1" type="ORF">ETD86_27645</name>
</gene>
<sequence length="85" mass="9589">MARRISAVSLWYDSLADEDVIDANRFKRTRRPKVRRNRSQTTALTRDEARALVAAADADHGPARLRTAAFIRVLVHTGSRIEEAT</sequence>
<dbReference type="RefSeq" id="WP_138669079.1">
    <property type="nucleotide sequence ID" value="NZ_VCKY01000103.1"/>
</dbReference>
<evidence type="ECO:0000313" key="2">
    <source>
        <dbReference type="Proteomes" id="UP000309128"/>
    </source>
</evidence>
<reference evidence="1 2" key="1">
    <citation type="submission" date="2019-05" db="EMBL/GenBank/DDBJ databases">
        <title>Draft genome sequence of Nonomuraea turkmeniaca DSM 43926.</title>
        <authorList>
            <person name="Saricaoglu S."/>
            <person name="Isik K."/>
        </authorList>
    </citation>
    <scope>NUCLEOTIDE SEQUENCE [LARGE SCALE GENOMIC DNA]</scope>
    <source>
        <strain evidence="1 2">DSM 43926</strain>
    </source>
</reference>
<evidence type="ECO:0008006" key="3">
    <source>
        <dbReference type="Google" id="ProtNLM"/>
    </source>
</evidence>
<evidence type="ECO:0000313" key="1">
    <source>
        <dbReference type="EMBL" id="TMR15068.1"/>
    </source>
</evidence>
<accession>A0A5S4FBF3</accession>
<dbReference type="AlphaFoldDB" id="A0A5S4FBF3"/>
<keyword evidence="2" id="KW-1185">Reference proteome</keyword>
<name>A0A5S4FBF3_9ACTN</name>
<dbReference type="GO" id="GO:0003677">
    <property type="term" value="F:DNA binding"/>
    <property type="evidence" value="ECO:0007669"/>
    <property type="project" value="InterPro"/>
</dbReference>
<dbReference type="EMBL" id="VCKY01000103">
    <property type="protein sequence ID" value="TMR15068.1"/>
    <property type="molecule type" value="Genomic_DNA"/>
</dbReference>